<organism evidence="6 7">
    <name type="scientific">Bifidobacterium amazonense</name>
    <dbReference type="NCBI Taxonomy" id="2809027"/>
    <lineage>
        <taxon>Bacteria</taxon>
        <taxon>Bacillati</taxon>
        <taxon>Actinomycetota</taxon>
        <taxon>Actinomycetes</taxon>
        <taxon>Bifidobacteriales</taxon>
        <taxon>Bifidobacteriaceae</taxon>
        <taxon>Bifidobacterium</taxon>
    </lineage>
</organism>
<protein>
    <submittedName>
        <fullName evidence="6">LysR family transcriptional regulator</fullName>
    </submittedName>
</protein>
<comment type="caution">
    <text evidence="6">The sequence shown here is derived from an EMBL/GenBank/DDBJ whole genome shotgun (WGS) entry which is preliminary data.</text>
</comment>
<dbReference type="PROSITE" id="PS50931">
    <property type="entry name" value="HTH_LYSR"/>
    <property type="match status" value="1"/>
</dbReference>
<keyword evidence="7" id="KW-1185">Reference proteome</keyword>
<comment type="similarity">
    <text evidence="1">Belongs to the LysR transcriptional regulatory family.</text>
</comment>
<dbReference type="SUPFAM" id="SSF53850">
    <property type="entry name" value="Periplasmic binding protein-like II"/>
    <property type="match status" value="1"/>
</dbReference>
<keyword evidence="2" id="KW-0805">Transcription regulation</keyword>
<reference evidence="6 7" key="1">
    <citation type="journal article" date="2021" name="Environ. Microbiol.">
        <title>Genetic insights into the dark matter of the mammalian gut microbiota through targeted genome reconstruction.</title>
        <authorList>
            <person name="Lugli G.A."/>
            <person name="Alessandri G."/>
            <person name="Milani C."/>
            <person name="Viappiani A."/>
            <person name="Fontana F."/>
            <person name="Tarracchini C."/>
            <person name="Mancabelli L."/>
            <person name="Argentini C."/>
            <person name="Ruiz L."/>
            <person name="Margolles A."/>
            <person name="van Sinderen D."/>
            <person name="Turroni F."/>
            <person name="Ventura M."/>
        </authorList>
    </citation>
    <scope>NUCLEOTIDE SEQUENCE [LARGE SCALE GENOMIC DNA]</scope>
    <source>
        <strain evidence="6 7">MA1</strain>
    </source>
</reference>
<name>A0ABS9VSI0_9BIFI</name>
<dbReference type="InterPro" id="IPR036390">
    <property type="entry name" value="WH_DNA-bd_sf"/>
</dbReference>
<evidence type="ECO:0000256" key="4">
    <source>
        <dbReference type="ARBA" id="ARBA00023163"/>
    </source>
</evidence>
<evidence type="ECO:0000313" key="7">
    <source>
        <dbReference type="Proteomes" id="UP000710815"/>
    </source>
</evidence>
<dbReference type="SUPFAM" id="SSF46785">
    <property type="entry name" value="Winged helix' DNA-binding domain"/>
    <property type="match status" value="1"/>
</dbReference>
<dbReference type="Pfam" id="PF00126">
    <property type="entry name" value="HTH_1"/>
    <property type="match status" value="1"/>
</dbReference>
<sequence length="307" mass="33362">MLNPERLNLLVQLQALKTMRAVADVSRLSVSTVSQQIATLEKEIGRPLIERVGRQVRLTPLGNELVDRARPVLNDLREIEDMACSESMEVRGAIRVGAFTSALAPLAAPACAAMKTRFPRLRIVLNELEPDRSLPLLDAGQLDVVFSASFAPATGKTGEPEARGRMSLPLLSDRLCAVLPKSHPLADERSVHIEDLADDIWLQEPEGTYLSNHIRVLTERAGFEPDTAGVISSYPAVLQSVANEFGVAVLPWLATVANVEGIGVVPVEPAVSRTVSLVTTSSQLSRLAVRQFAETARELAEELRIPQ</sequence>
<gene>
    <name evidence="6" type="ORF">JS533_001930</name>
</gene>
<dbReference type="InterPro" id="IPR036388">
    <property type="entry name" value="WH-like_DNA-bd_sf"/>
</dbReference>
<dbReference type="Pfam" id="PF03466">
    <property type="entry name" value="LysR_substrate"/>
    <property type="match status" value="1"/>
</dbReference>
<evidence type="ECO:0000259" key="5">
    <source>
        <dbReference type="PROSITE" id="PS50931"/>
    </source>
</evidence>
<evidence type="ECO:0000256" key="1">
    <source>
        <dbReference type="ARBA" id="ARBA00009437"/>
    </source>
</evidence>
<proteinExistence type="inferred from homology"/>
<dbReference type="PANTHER" id="PTHR30346">
    <property type="entry name" value="TRANSCRIPTIONAL DUAL REGULATOR HCAR-RELATED"/>
    <property type="match status" value="1"/>
</dbReference>
<keyword evidence="3" id="KW-0238">DNA-binding</keyword>
<dbReference type="Gene3D" id="1.10.10.10">
    <property type="entry name" value="Winged helix-like DNA-binding domain superfamily/Winged helix DNA-binding domain"/>
    <property type="match status" value="1"/>
</dbReference>
<dbReference type="EMBL" id="JAFEJT020000004">
    <property type="protein sequence ID" value="MCH9275042.1"/>
    <property type="molecule type" value="Genomic_DNA"/>
</dbReference>
<dbReference type="PANTHER" id="PTHR30346:SF29">
    <property type="entry name" value="LYSR SUBSTRATE-BINDING"/>
    <property type="match status" value="1"/>
</dbReference>
<evidence type="ECO:0000313" key="6">
    <source>
        <dbReference type="EMBL" id="MCH9275042.1"/>
    </source>
</evidence>
<dbReference type="RefSeq" id="WP_241512874.1">
    <property type="nucleotide sequence ID" value="NZ_JAFEJT020000004.1"/>
</dbReference>
<dbReference type="InterPro" id="IPR005119">
    <property type="entry name" value="LysR_subst-bd"/>
</dbReference>
<feature type="domain" description="HTH lysR-type" evidence="5">
    <location>
        <begin position="2"/>
        <end position="59"/>
    </location>
</feature>
<evidence type="ECO:0000256" key="2">
    <source>
        <dbReference type="ARBA" id="ARBA00023015"/>
    </source>
</evidence>
<evidence type="ECO:0000256" key="3">
    <source>
        <dbReference type="ARBA" id="ARBA00023125"/>
    </source>
</evidence>
<reference evidence="6 7" key="2">
    <citation type="journal article" date="2021" name="Syst. Appl. Microbiol.">
        <title>Phylogenetic classification of ten novel species belonging to the genus Bifidobacterium comprising B. phasiani sp. nov., B. pongonis sp. nov., B. saguinibicoloris sp. nov., B. colobi sp. nov., B. simiiventris sp. nov., B. santillanense sp. nov., B. miconis sp. nov., B. amazonense sp. nov., B. pluvialisilvae sp. nov., and B. miconisargentati sp. nov.</title>
        <authorList>
            <person name="Lugli G.A."/>
            <person name="Calvete-Torre I."/>
            <person name="Alessandri G."/>
            <person name="Milani C."/>
            <person name="Turroni F."/>
            <person name="Laiolo P."/>
            <person name="Ossiprandi M.C."/>
            <person name="Margolles A."/>
            <person name="Ruiz L."/>
            <person name="Ventura M."/>
        </authorList>
    </citation>
    <scope>NUCLEOTIDE SEQUENCE [LARGE SCALE GENOMIC DNA]</scope>
    <source>
        <strain evidence="6 7">MA1</strain>
    </source>
</reference>
<dbReference type="Gene3D" id="3.40.190.10">
    <property type="entry name" value="Periplasmic binding protein-like II"/>
    <property type="match status" value="2"/>
</dbReference>
<keyword evidence="4" id="KW-0804">Transcription</keyword>
<accession>A0ABS9VSI0</accession>
<dbReference type="Proteomes" id="UP000710815">
    <property type="component" value="Unassembled WGS sequence"/>
</dbReference>
<dbReference type="InterPro" id="IPR000847">
    <property type="entry name" value="LysR_HTH_N"/>
</dbReference>